<dbReference type="SUPFAM" id="SSF52540">
    <property type="entry name" value="P-loop containing nucleoside triphosphate hydrolases"/>
    <property type="match status" value="2"/>
</dbReference>
<dbReference type="Proteomes" id="UP000260773">
    <property type="component" value="Unassembled WGS sequence"/>
</dbReference>
<protein>
    <submittedName>
        <fullName evidence="2">AAA family ATPase</fullName>
    </submittedName>
</protein>
<dbReference type="SMART" id="SM00382">
    <property type="entry name" value="AAA"/>
    <property type="match status" value="1"/>
</dbReference>
<feature type="domain" description="AAA+ ATPase" evidence="1">
    <location>
        <begin position="32"/>
        <end position="188"/>
    </location>
</feature>
<dbReference type="RefSeq" id="WP_117529189.1">
    <property type="nucleotide sequence ID" value="NZ_JAMXUZ010000001.1"/>
</dbReference>
<dbReference type="AlphaFoldDB" id="A0A3E2TD56"/>
<comment type="caution">
    <text evidence="2">The sequence shown here is derived from an EMBL/GenBank/DDBJ whole genome shotgun (WGS) entry which is preliminary data.</text>
</comment>
<evidence type="ECO:0000313" key="2">
    <source>
        <dbReference type="EMBL" id="RGB72846.1"/>
    </source>
</evidence>
<dbReference type="InterPro" id="IPR003959">
    <property type="entry name" value="ATPase_AAA_core"/>
</dbReference>
<evidence type="ECO:0000259" key="1">
    <source>
        <dbReference type="SMART" id="SM00382"/>
    </source>
</evidence>
<dbReference type="GO" id="GO:0005524">
    <property type="term" value="F:ATP binding"/>
    <property type="evidence" value="ECO:0007669"/>
    <property type="project" value="InterPro"/>
</dbReference>
<reference evidence="2 3" key="1">
    <citation type="submission" date="2018-08" db="EMBL/GenBank/DDBJ databases">
        <title>A genome reference for cultivated species of the human gut microbiota.</title>
        <authorList>
            <person name="Zou Y."/>
            <person name="Xue W."/>
            <person name="Luo G."/>
        </authorList>
    </citation>
    <scope>NUCLEOTIDE SEQUENCE [LARGE SCALE GENOMIC DNA]</scope>
    <source>
        <strain evidence="2 3">AF45-17</strain>
    </source>
</reference>
<organism evidence="2 3">
    <name type="scientific">Coprococcus catus</name>
    <dbReference type="NCBI Taxonomy" id="116085"/>
    <lineage>
        <taxon>Bacteria</taxon>
        <taxon>Bacillati</taxon>
        <taxon>Bacillota</taxon>
        <taxon>Clostridia</taxon>
        <taxon>Lachnospirales</taxon>
        <taxon>Lachnospiraceae</taxon>
        <taxon>Coprococcus</taxon>
    </lineage>
</organism>
<dbReference type="EMBL" id="QVEP01000074">
    <property type="protein sequence ID" value="RGB72846.1"/>
    <property type="molecule type" value="Genomic_DNA"/>
</dbReference>
<dbReference type="CDD" id="cd00009">
    <property type="entry name" value="AAA"/>
    <property type="match status" value="1"/>
</dbReference>
<accession>A0A3E2TD56</accession>
<dbReference type="Gene3D" id="3.40.50.300">
    <property type="entry name" value="P-loop containing nucleotide triphosphate hydrolases"/>
    <property type="match status" value="1"/>
</dbReference>
<name>A0A3E2TD56_9FIRM</name>
<dbReference type="Pfam" id="PF00004">
    <property type="entry name" value="AAA"/>
    <property type="match status" value="1"/>
</dbReference>
<proteinExistence type="predicted"/>
<dbReference type="InterPro" id="IPR003593">
    <property type="entry name" value="AAA+_ATPase"/>
</dbReference>
<dbReference type="InterPro" id="IPR027417">
    <property type="entry name" value="P-loop_NTPase"/>
</dbReference>
<gene>
    <name evidence="2" type="ORF">DW070_16370</name>
</gene>
<dbReference type="GO" id="GO:0016887">
    <property type="term" value="F:ATP hydrolysis activity"/>
    <property type="evidence" value="ECO:0007669"/>
    <property type="project" value="InterPro"/>
</dbReference>
<evidence type="ECO:0000313" key="3">
    <source>
        <dbReference type="Proteomes" id="UP000260773"/>
    </source>
</evidence>
<sequence>MNIKQAKDEIRHTVQAYLTKDALGDYAIPVVRQRPILLIGPPGIGKTAIMSQVARECGVALVSYTITHHTRQSAIGLPFIEKKNFGGKEYSITEYTMSEIVASIYEKMEATGLKEGILFIDEINCVSETLAPTMLQFLQGKTFGNHQIPEGWVIVTAGNPPEYNQSVREFDIVTLDRVKRINVEENYPVWKTYAYENHIHSAILSYLDIKKENFYQIETTVDGKEIVTARGWEDLSRLMQVYEQLDIPVDESVILQYIQNRRIAKDFANYLDLYKKYQTDYDVDAVVQGNVKPSSIDRIQKASFDEKLSVINLLISKLTAAFTEVFDKDQYVRDLYEILKELKFVLGRAPKDGSRTAAILSEKAEQVEEELKLNKERGLYDASKLLSMKLILKTLEQYRQQLVKDNRLDPDEAFAFIKASFAKDTEERKQLIQTAAAYLENAFAFMESAFGESQEMVIFITELNANKYCARFIRDNGSAKYDRYNKSLLFDEKRENLLRDIGEASEFAAFLD</sequence>